<name>A0A553NAW9_TIGCA</name>
<comment type="subcellular location">
    <subcellularLocation>
        <location evidence="1">Membrane</location>
        <topology evidence="1">Multi-pass membrane protein</topology>
    </subcellularLocation>
</comment>
<sequence>MSVRGLGMVWTWMGMLSTVGGLTLIENTPVIQRVPANASLALSVNATGTGQAFWVFEAHTQYYNLSLNSGPILSNISQGGSPLNHVGLIVPTLNDDGRNTRVYVHNHNQFDVSAVLQVQGYIAHAPVPGVCNGTQGANLTYQPALQVVYNQAMVEVTLSTAGIMNTSAWSCNTTLQDRDFVYSVYQRYLNERNFDEDYFLAELAETMIRPTDIKEYGTPIQPVFVSYPDGEGLVKVRFAAYPGTPAIYAAVVQHQGNQSSVYVSSATYGCNLDVNLPHNWFIGYMVVQNSLSVEYWGLFGYCGLFATVCGVFSLMMWVLIGIPVLAVIVPILTFGAIVACIIFFFPALNVQLLMNDKNYWLIFCGIALLPAIPLIPGAKFASLLTSAMLGSTLVMLPIEHYSGSNLKYIFFNVLRRSSVDEFGLAYLNPPYQTTDIALTVSWIALLVVAILFQFLRERDRFPFPPSSYQLWRWSQERDEERQRYYLQNARTSSSERTPLINGDEEFQQNMRNNIRQVQAQVAAALAEIMRRREAEASGEEESLHLLHSTAPPAPLLSYLESQTATPAEKDDQPDTQGGASAPRALRPSGTHSASGSSRSRGHLSAGPASMSSRSGARIDIESMQDTRDPFQPSTPEGHPA</sequence>
<dbReference type="AlphaFoldDB" id="A0A553NAW9"/>
<dbReference type="Pfam" id="PF13886">
    <property type="entry name" value="TM7S3_TM198"/>
    <property type="match status" value="1"/>
</dbReference>
<evidence type="ECO:0000256" key="1">
    <source>
        <dbReference type="ARBA" id="ARBA00004141"/>
    </source>
</evidence>
<feature type="compositionally biased region" description="Low complexity" evidence="5">
    <location>
        <begin position="588"/>
        <end position="606"/>
    </location>
</feature>
<evidence type="ECO:0000256" key="5">
    <source>
        <dbReference type="SAM" id="MobiDB-lite"/>
    </source>
</evidence>
<evidence type="ECO:0000313" key="10">
    <source>
        <dbReference type="Proteomes" id="UP000318571"/>
    </source>
</evidence>
<dbReference type="Pfam" id="PF25992">
    <property type="entry name" value="Ig_TM7SF3_N"/>
    <property type="match status" value="1"/>
</dbReference>
<keyword evidence="4 6" id="KW-0472">Membrane</keyword>
<dbReference type="InterPro" id="IPR025256">
    <property type="entry name" value="TM7S3/TM198-like_dom"/>
</dbReference>
<dbReference type="GO" id="GO:0005886">
    <property type="term" value="C:plasma membrane"/>
    <property type="evidence" value="ECO:0007669"/>
    <property type="project" value="TreeGrafter"/>
</dbReference>
<feature type="transmembrane region" description="Helical" evidence="6">
    <location>
        <begin position="436"/>
        <end position="455"/>
    </location>
</feature>
<feature type="signal peptide" evidence="7">
    <location>
        <begin position="1"/>
        <end position="21"/>
    </location>
</feature>
<evidence type="ECO:0000256" key="7">
    <source>
        <dbReference type="SAM" id="SignalP"/>
    </source>
</evidence>
<evidence type="ECO:0000256" key="2">
    <source>
        <dbReference type="ARBA" id="ARBA00022692"/>
    </source>
</evidence>
<dbReference type="PANTHER" id="PTHR15937:SF3">
    <property type="entry name" value="TRANSMEMBRANE 7 SUPERFAMILY MEMBER 3"/>
    <property type="match status" value="1"/>
</dbReference>
<organism evidence="9 10">
    <name type="scientific">Tigriopus californicus</name>
    <name type="common">Marine copepod</name>
    <dbReference type="NCBI Taxonomy" id="6832"/>
    <lineage>
        <taxon>Eukaryota</taxon>
        <taxon>Metazoa</taxon>
        <taxon>Ecdysozoa</taxon>
        <taxon>Arthropoda</taxon>
        <taxon>Crustacea</taxon>
        <taxon>Multicrustacea</taxon>
        <taxon>Hexanauplia</taxon>
        <taxon>Copepoda</taxon>
        <taxon>Harpacticoida</taxon>
        <taxon>Harpacticidae</taxon>
        <taxon>Tigriopus</taxon>
    </lineage>
</organism>
<protein>
    <recommendedName>
        <fullName evidence="8">TM7S3/TM198-like domain-containing protein</fullName>
    </recommendedName>
</protein>
<dbReference type="STRING" id="6832.A0A553NAW9"/>
<feature type="chain" id="PRO_5021879809" description="TM7S3/TM198-like domain-containing protein" evidence="7">
    <location>
        <begin position="22"/>
        <end position="640"/>
    </location>
</feature>
<dbReference type="Proteomes" id="UP000318571">
    <property type="component" value="Chromosome 10"/>
</dbReference>
<feature type="domain" description="TM7S3/TM198-like" evidence="8">
    <location>
        <begin position="282"/>
        <end position="454"/>
    </location>
</feature>
<accession>A0A553NAW9</accession>
<comment type="caution">
    <text evidence="9">The sequence shown here is derived from an EMBL/GenBank/DDBJ whole genome shotgun (WGS) entry which is preliminary data.</text>
</comment>
<reference evidence="9 10" key="1">
    <citation type="journal article" date="2018" name="Nat. Ecol. Evol.">
        <title>Genomic signatures of mitonuclear coevolution across populations of Tigriopus californicus.</title>
        <authorList>
            <person name="Barreto F.S."/>
            <person name="Watson E.T."/>
            <person name="Lima T.G."/>
            <person name="Willett C.S."/>
            <person name="Edmands S."/>
            <person name="Li W."/>
            <person name="Burton R.S."/>
        </authorList>
    </citation>
    <scope>NUCLEOTIDE SEQUENCE [LARGE SCALE GENOMIC DNA]</scope>
    <source>
        <strain evidence="9 10">San Diego</strain>
    </source>
</reference>
<feature type="transmembrane region" description="Helical" evidence="6">
    <location>
        <begin position="324"/>
        <end position="347"/>
    </location>
</feature>
<feature type="compositionally biased region" description="Basic and acidic residues" evidence="5">
    <location>
        <begin position="616"/>
        <end position="628"/>
    </location>
</feature>
<dbReference type="GO" id="GO:0043069">
    <property type="term" value="P:negative regulation of programmed cell death"/>
    <property type="evidence" value="ECO:0007669"/>
    <property type="project" value="TreeGrafter"/>
</dbReference>
<feature type="transmembrane region" description="Helical" evidence="6">
    <location>
        <begin position="295"/>
        <end position="317"/>
    </location>
</feature>
<proteinExistence type="predicted"/>
<keyword evidence="7" id="KW-0732">Signal</keyword>
<dbReference type="InterPro" id="IPR042502">
    <property type="entry name" value="TM7SF3"/>
</dbReference>
<dbReference type="EMBL" id="VCGU01000458">
    <property type="protein sequence ID" value="TRY62568.1"/>
    <property type="molecule type" value="Genomic_DNA"/>
</dbReference>
<keyword evidence="10" id="KW-1185">Reference proteome</keyword>
<feature type="transmembrane region" description="Helical" evidence="6">
    <location>
        <begin position="359"/>
        <end position="375"/>
    </location>
</feature>
<evidence type="ECO:0000256" key="3">
    <source>
        <dbReference type="ARBA" id="ARBA00022989"/>
    </source>
</evidence>
<evidence type="ECO:0000313" key="9">
    <source>
        <dbReference type="EMBL" id="TRY62568.1"/>
    </source>
</evidence>
<keyword evidence="2 6" id="KW-0812">Transmembrane</keyword>
<dbReference type="OMA" id="NVKPATC"/>
<keyword evidence="3 6" id="KW-1133">Transmembrane helix</keyword>
<evidence type="ECO:0000256" key="6">
    <source>
        <dbReference type="SAM" id="Phobius"/>
    </source>
</evidence>
<evidence type="ECO:0000259" key="8">
    <source>
        <dbReference type="Pfam" id="PF13886"/>
    </source>
</evidence>
<dbReference type="PANTHER" id="PTHR15937">
    <property type="entry name" value="TRANSMEMBRANE 7 SUPERFAMILY MEMBER 3"/>
    <property type="match status" value="1"/>
</dbReference>
<feature type="region of interest" description="Disordered" evidence="5">
    <location>
        <begin position="563"/>
        <end position="640"/>
    </location>
</feature>
<evidence type="ECO:0000256" key="4">
    <source>
        <dbReference type="ARBA" id="ARBA00023136"/>
    </source>
</evidence>
<gene>
    <name evidence="9" type="ORF">TCAL_11709</name>
</gene>